<dbReference type="Proteomes" id="UP000448762">
    <property type="component" value="Unassembled WGS sequence"/>
</dbReference>
<evidence type="ECO:0000313" key="3">
    <source>
        <dbReference type="Proteomes" id="UP000281752"/>
    </source>
</evidence>
<sequence length="64" mass="7987">MIPHNSVIKFNFFISSLFSFENFQQPLHYTDLYSFFKRKMKKIYFWLFLPNYQKGVEKCEQQTY</sequence>
<dbReference type="Proteomes" id="UP000281752">
    <property type="component" value="Unassembled WGS sequence"/>
</dbReference>
<organism evidence="1 4">
    <name type="scientific">Enterococcus faecium</name>
    <name type="common">Streptococcus faecium</name>
    <dbReference type="NCBI Taxonomy" id="1352"/>
    <lineage>
        <taxon>Bacteria</taxon>
        <taxon>Bacillati</taxon>
        <taxon>Bacillota</taxon>
        <taxon>Bacilli</taxon>
        <taxon>Lactobacillales</taxon>
        <taxon>Enterococcaceae</taxon>
        <taxon>Enterococcus</taxon>
    </lineage>
</organism>
<dbReference type="EMBL" id="RKNM01000007">
    <property type="protein sequence ID" value="ROX56253.1"/>
    <property type="molecule type" value="Genomic_DNA"/>
</dbReference>
<comment type="caution">
    <text evidence="1">The sequence shown here is derived from an EMBL/GenBank/DDBJ whole genome shotgun (WGS) entry which is preliminary data.</text>
</comment>
<dbReference type="EMBL" id="QOVC01000008">
    <property type="protein sequence ID" value="KAA0689617.1"/>
    <property type="molecule type" value="Genomic_DNA"/>
</dbReference>
<accession>A0A263GQD3</accession>
<name>A0A263GQD3_ENTFC</name>
<reference evidence="1 4" key="1">
    <citation type="submission" date="2018-07" db="EMBL/GenBank/DDBJ databases">
        <title>High quality draft genome sequencing of Enterococcus faecium exhibiting probiotic potential isolated from mucus of freshwater fish.</title>
        <authorList>
            <person name="El-Jeni R."/>
            <person name="Ghedira K."/>
            <person name="Abdelhak S."/>
            <person name="El-Bour M."/>
            <person name="Bouhaouala-Zahar B."/>
        </authorList>
    </citation>
    <scope>NUCLEOTIDE SEQUENCE [LARGE SCALE GENOMIC DNA]</scope>
    <source>
        <strain evidence="1 4">R.A73</strain>
    </source>
</reference>
<protein>
    <submittedName>
        <fullName evidence="1">Uncharacterized protein</fullName>
    </submittedName>
</protein>
<proteinExistence type="predicted"/>
<evidence type="ECO:0000313" key="2">
    <source>
        <dbReference type="EMBL" id="ROX56253.1"/>
    </source>
</evidence>
<reference evidence="2 3" key="2">
    <citation type="submission" date="2018-10" db="EMBL/GenBank/DDBJ databases">
        <title>Genotypes and phenotypes of Enterococci isolated from broiler chickens.</title>
        <authorList>
            <person name="Muhammad A.R."/>
            <person name="Diarra M.S."/>
        </authorList>
    </citation>
    <scope>NUCLEOTIDE SEQUENCE [LARGE SCALE GENOMIC DNA]</scope>
    <source>
        <strain evidence="2 3">P5 C A 35</strain>
    </source>
</reference>
<evidence type="ECO:0000313" key="1">
    <source>
        <dbReference type="EMBL" id="KAA0689617.1"/>
    </source>
</evidence>
<dbReference type="AlphaFoldDB" id="A0A263GQD3"/>
<gene>
    <name evidence="1" type="ORF">DTX73_10125</name>
    <name evidence="2" type="ORF">EGW36_07315</name>
</gene>
<evidence type="ECO:0000313" key="4">
    <source>
        <dbReference type="Proteomes" id="UP000448762"/>
    </source>
</evidence>